<name>A0ABS8PX50_9BACT</name>
<dbReference type="PANTHER" id="PTHR30273">
    <property type="entry name" value="PERIPLASMIC SIGNAL SENSOR AND SIGMA FACTOR ACTIVATOR FECR-RELATED"/>
    <property type="match status" value="1"/>
</dbReference>
<dbReference type="InterPro" id="IPR012373">
    <property type="entry name" value="Ferrdict_sens_TM"/>
</dbReference>
<dbReference type="InterPro" id="IPR006860">
    <property type="entry name" value="FecR"/>
</dbReference>
<feature type="domain" description="FecR protein" evidence="2">
    <location>
        <begin position="195"/>
        <end position="285"/>
    </location>
</feature>
<organism evidence="4 5">
    <name type="scientific">Niabella pedocola</name>
    <dbReference type="NCBI Taxonomy" id="1752077"/>
    <lineage>
        <taxon>Bacteria</taxon>
        <taxon>Pseudomonadati</taxon>
        <taxon>Bacteroidota</taxon>
        <taxon>Chitinophagia</taxon>
        <taxon>Chitinophagales</taxon>
        <taxon>Chitinophagaceae</taxon>
        <taxon>Niabella</taxon>
    </lineage>
</organism>
<dbReference type="EMBL" id="JAJNEC010000007">
    <property type="protein sequence ID" value="MCD2425652.1"/>
    <property type="molecule type" value="Genomic_DNA"/>
</dbReference>
<protein>
    <submittedName>
        <fullName evidence="4">FecR domain-containing protein</fullName>
    </submittedName>
</protein>
<reference evidence="4 5" key="1">
    <citation type="submission" date="2021-11" db="EMBL/GenBank/DDBJ databases">
        <title>Genomic of Niabella pedocola.</title>
        <authorList>
            <person name="Wu T."/>
        </authorList>
    </citation>
    <scope>NUCLEOTIDE SEQUENCE [LARGE SCALE GENOMIC DNA]</scope>
    <source>
        <strain evidence="4 5">JCM 31011</strain>
    </source>
</reference>
<keyword evidence="1" id="KW-0812">Transmembrane</keyword>
<accession>A0ABS8PX50</accession>
<comment type="caution">
    <text evidence="4">The sequence shown here is derived from an EMBL/GenBank/DDBJ whole genome shotgun (WGS) entry which is preliminary data.</text>
</comment>
<feature type="transmembrane region" description="Helical" evidence="1">
    <location>
        <begin position="93"/>
        <end position="112"/>
    </location>
</feature>
<dbReference type="Pfam" id="PF04773">
    <property type="entry name" value="FecR"/>
    <property type="match status" value="1"/>
</dbReference>
<sequence length="401" mass="44953">MPLSRERIIFLLEAYTSQKATSQEEKELWDWVQHAQEDIVLRDYVHKLWNGQPPDQTFNQVDWDRMFDAIVSRNEMVPTIPRRKRLFMRWHQVAAAVAILAVLSAGFYFAFFKKDHSQQPVTALHDIKAPQTNRATITLSNGQKVYLDSMARGALVAQGGVQVLKLADGRIIYKGAASEELYNTLTNPRGSKVIDMILADGTHIWLNSGSSIRYPAAFVGDERKVSITGEAYFEVARDTKKPFKVVLPSFKGVRGGEITVLGTHFNVNAYDDEKAIKTTLLEGSVLLNLSSPSQTKQTARLRPGQQARIADDLVVASDPNLEEVMAWKNDRFDFGEKTDIETLMRQLARWYDIDVHYAGKINAHFGGSISRQVNVSGVLKLLEATGGAKFRIEGKTVTITP</sequence>
<keyword evidence="1" id="KW-1133">Transmembrane helix</keyword>
<dbReference type="RefSeq" id="WP_231008199.1">
    <property type="nucleotide sequence ID" value="NZ_JAJNEC010000007.1"/>
</dbReference>
<gene>
    <name evidence="4" type="ORF">LQ567_22905</name>
</gene>
<evidence type="ECO:0000259" key="3">
    <source>
        <dbReference type="Pfam" id="PF16344"/>
    </source>
</evidence>
<dbReference type="Proteomes" id="UP001199816">
    <property type="component" value="Unassembled WGS sequence"/>
</dbReference>
<dbReference type="Pfam" id="PF16344">
    <property type="entry name" value="FecR_C"/>
    <property type="match status" value="1"/>
</dbReference>
<dbReference type="PANTHER" id="PTHR30273:SF2">
    <property type="entry name" value="PROTEIN FECR"/>
    <property type="match status" value="1"/>
</dbReference>
<dbReference type="Gene3D" id="2.60.120.1440">
    <property type="match status" value="1"/>
</dbReference>
<evidence type="ECO:0000313" key="4">
    <source>
        <dbReference type="EMBL" id="MCD2425652.1"/>
    </source>
</evidence>
<evidence type="ECO:0000256" key="1">
    <source>
        <dbReference type="SAM" id="Phobius"/>
    </source>
</evidence>
<dbReference type="Gene3D" id="3.55.50.30">
    <property type="match status" value="1"/>
</dbReference>
<proteinExistence type="predicted"/>
<dbReference type="InterPro" id="IPR032508">
    <property type="entry name" value="FecR_C"/>
</dbReference>
<feature type="domain" description="Protein FecR C-terminal" evidence="3">
    <location>
        <begin position="336"/>
        <end position="399"/>
    </location>
</feature>
<keyword evidence="1" id="KW-0472">Membrane</keyword>
<keyword evidence="5" id="KW-1185">Reference proteome</keyword>
<evidence type="ECO:0000259" key="2">
    <source>
        <dbReference type="Pfam" id="PF04773"/>
    </source>
</evidence>
<evidence type="ECO:0000313" key="5">
    <source>
        <dbReference type="Proteomes" id="UP001199816"/>
    </source>
</evidence>